<feature type="compositionally biased region" description="Basic and acidic residues" evidence="1">
    <location>
        <begin position="51"/>
        <end position="67"/>
    </location>
</feature>
<feature type="domain" description="Protein kinase" evidence="2">
    <location>
        <begin position="1"/>
        <end position="217"/>
    </location>
</feature>
<organism evidence="3 4">
    <name type="scientific">Reticulomyxa filosa</name>
    <dbReference type="NCBI Taxonomy" id="46433"/>
    <lineage>
        <taxon>Eukaryota</taxon>
        <taxon>Sar</taxon>
        <taxon>Rhizaria</taxon>
        <taxon>Retaria</taxon>
        <taxon>Foraminifera</taxon>
        <taxon>Monothalamids</taxon>
        <taxon>Reticulomyxidae</taxon>
        <taxon>Reticulomyxa</taxon>
    </lineage>
</organism>
<feature type="compositionally biased region" description="Acidic residues" evidence="1">
    <location>
        <begin position="68"/>
        <end position="112"/>
    </location>
</feature>
<dbReference type="GO" id="GO:0004674">
    <property type="term" value="F:protein serine/threonine kinase activity"/>
    <property type="evidence" value="ECO:0007669"/>
    <property type="project" value="TreeGrafter"/>
</dbReference>
<evidence type="ECO:0000313" key="3">
    <source>
        <dbReference type="EMBL" id="ETO19192.1"/>
    </source>
</evidence>
<dbReference type="Gene3D" id="1.10.510.10">
    <property type="entry name" value="Transferase(Phosphotransferase) domain 1"/>
    <property type="match status" value="1"/>
</dbReference>
<feature type="region of interest" description="Disordered" evidence="1">
    <location>
        <begin position="51"/>
        <end position="116"/>
    </location>
</feature>
<dbReference type="InterPro" id="IPR011009">
    <property type="entry name" value="Kinase-like_dom_sf"/>
</dbReference>
<sequence>VFKKKKTGLNRKVEDFRWIIRSLLKTVSTLHERKIAHRDIKPENVVIFEKEAKTGKNESDNESQSDKEEMETLEEKEEEKEREEEAEEEEEAEAKEEEEEEEVYKSEEESESENGHSIVKMIDFGNAMHVDNSSNASEYYELVGTLYYMSPERLDNHLPWHEWSGDVWSVGVITYELPTHVSSDAEWCLLEHFIRHTLVINPKHRPTASYALNHPWLAVSSNLVLLTREDALRQIALWEQAI</sequence>
<dbReference type="SMART" id="SM00220">
    <property type="entry name" value="S_TKc"/>
    <property type="match status" value="1"/>
</dbReference>
<dbReference type="PANTHER" id="PTHR44167:SF24">
    <property type="entry name" value="SERINE_THREONINE-PROTEIN KINASE CHK2"/>
    <property type="match status" value="1"/>
</dbReference>
<dbReference type="GO" id="GO:0044773">
    <property type="term" value="P:mitotic DNA damage checkpoint signaling"/>
    <property type="evidence" value="ECO:0007669"/>
    <property type="project" value="TreeGrafter"/>
</dbReference>
<evidence type="ECO:0000313" key="4">
    <source>
        <dbReference type="Proteomes" id="UP000023152"/>
    </source>
</evidence>
<evidence type="ECO:0000259" key="2">
    <source>
        <dbReference type="PROSITE" id="PS50011"/>
    </source>
</evidence>
<evidence type="ECO:0000256" key="1">
    <source>
        <dbReference type="SAM" id="MobiDB-lite"/>
    </source>
</evidence>
<dbReference type="PROSITE" id="PS00108">
    <property type="entry name" value="PROTEIN_KINASE_ST"/>
    <property type="match status" value="1"/>
</dbReference>
<dbReference type="Pfam" id="PF00069">
    <property type="entry name" value="Pkinase"/>
    <property type="match status" value="1"/>
</dbReference>
<dbReference type="AlphaFoldDB" id="X6N1J5"/>
<dbReference type="PANTHER" id="PTHR44167">
    <property type="entry name" value="OVARIAN-SPECIFIC SERINE/THREONINE-PROTEIN KINASE LOK-RELATED"/>
    <property type="match status" value="1"/>
</dbReference>
<feature type="non-terminal residue" evidence="3">
    <location>
        <position position="1"/>
    </location>
</feature>
<keyword evidence="4" id="KW-1185">Reference proteome</keyword>
<dbReference type="SUPFAM" id="SSF56112">
    <property type="entry name" value="Protein kinase-like (PK-like)"/>
    <property type="match status" value="1"/>
</dbReference>
<comment type="caution">
    <text evidence="3">The sequence shown here is derived from an EMBL/GenBank/DDBJ whole genome shotgun (WGS) entry which is preliminary data.</text>
</comment>
<gene>
    <name evidence="3" type="ORF">RFI_18038</name>
</gene>
<dbReference type="PROSITE" id="PS50011">
    <property type="entry name" value="PROTEIN_KINASE_DOM"/>
    <property type="match status" value="1"/>
</dbReference>
<dbReference type="InterPro" id="IPR008271">
    <property type="entry name" value="Ser/Thr_kinase_AS"/>
</dbReference>
<dbReference type="GO" id="GO:0005634">
    <property type="term" value="C:nucleus"/>
    <property type="evidence" value="ECO:0007669"/>
    <property type="project" value="TreeGrafter"/>
</dbReference>
<dbReference type="EMBL" id="ASPP01013923">
    <property type="protein sequence ID" value="ETO19192.1"/>
    <property type="molecule type" value="Genomic_DNA"/>
</dbReference>
<dbReference type="InterPro" id="IPR000719">
    <property type="entry name" value="Prot_kinase_dom"/>
</dbReference>
<dbReference type="GO" id="GO:0005524">
    <property type="term" value="F:ATP binding"/>
    <property type="evidence" value="ECO:0007669"/>
    <property type="project" value="InterPro"/>
</dbReference>
<dbReference type="Proteomes" id="UP000023152">
    <property type="component" value="Unassembled WGS sequence"/>
</dbReference>
<reference evidence="3 4" key="1">
    <citation type="journal article" date="2013" name="Curr. Biol.">
        <title>The Genome of the Foraminiferan Reticulomyxa filosa.</title>
        <authorList>
            <person name="Glockner G."/>
            <person name="Hulsmann N."/>
            <person name="Schleicher M."/>
            <person name="Noegel A.A."/>
            <person name="Eichinger L."/>
            <person name="Gallinger C."/>
            <person name="Pawlowski J."/>
            <person name="Sierra R."/>
            <person name="Euteneuer U."/>
            <person name="Pillet L."/>
            <person name="Moustafa A."/>
            <person name="Platzer M."/>
            <person name="Groth M."/>
            <person name="Szafranski K."/>
            <person name="Schliwa M."/>
        </authorList>
    </citation>
    <scope>NUCLEOTIDE SEQUENCE [LARGE SCALE GENOMIC DNA]</scope>
</reference>
<proteinExistence type="predicted"/>
<accession>X6N1J5</accession>
<name>X6N1J5_RETFI</name>
<feature type="non-terminal residue" evidence="3">
    <location>
        <position position="242"/>
    </location>
</feature>
<protein>
    <recommendedName>
        <fullName evidence="2">Protein kinase domain-containing protein</fullName>
    </recommendedName>
</protein>
<dbReference type="OrthoDB" id="8693905at2759"/>